<reference evidence="2" key="1">
    <citation type="submission" date="2022-04" db="EMBL/GenBank/DDBJ databases">
        <authorList>
            <person name="Seo M.-J."/>
        </authorList>
    </citation>
    <scope>NUCLEOTIDE SEQUENCE</scope>
    <source>
        <strain evidence="2">MBLB2552</strain>
    </source>
</reference>
<dbReference type="AlphaFoldDB" id="A0A9X1XUV0"/>
<dbReference type="Proteomes" id="UP001139534">
    <property type="component" value="Unassembled WGS sequence"/>
</dbReference>
<feature type="transmembrane region" description="Helical" evidence="1">
    <location>
        <begin position="100"/>
        <end position="122"/>
    </location>
</feature>
<sequence length="159" mass="17216">MGKTLGRPVSSLLLNGLQGLLGIGAVFGGGVLILDPSGSLLGMPTELMQISLFPDYLIPGVILLLAFGMLPIMVTTALVWKWNWGLGEKLNLFKDRHWSWAFSLYIGFGLIVWLSVQIYILGSSSVVHLVYTAWGLAIQALTVFPSVAGYYRKSSGDNA</sequence>
<feature type="transmembrane region" description="Helical" evidence="1">
    <location>
        <begin position="56"/>
        <end position="80"/>
    </location>
</feature>
<dbReference type="RefSeq" id="WP_248550017.1">
    <property type="nucleotide sequence ID" value="NZ_JALPRK010000001.1"/>
</dbReference>
<proteinExistence type="predicted"/>
<comment type="caution">
    <text evidence="2">The sequence shown here is derived from an EMBL/GenBank/DDBJ whole genome shotgun (WGS) entry which is preliminary data.</text>
</comment>
<keyword evidence="3" id="KW-1185">Reference proteome</keyword>
<dbReference type="EMBL" id="JALPRK010000001">
    <property type="protein sequence ID" value="MCK8485772.1"/>
    <property type="molecule type" value="Genomic_DNA"/>
</dbReference>
<keyword evidence="1" id="KW-0472">Membrane</keyword>
<organism evidence="2 3">
    <name type="scientific">Paenibacillus mellifer</name>
    <dbReference type="NCBI Taxonomy" id="2937794"/>
    <lineage>
        <taxon>Bacteria</taxon>
        <taxon>Bacillati</taxon>
        <taxon>Bacillota</taxon>
        <taxon>Bacilli</taxon>
        <taxon>Bacillales</taxon>
        <taxon>Paenibacillaceae</taxon>
        <taxon>Paenibacillus</taxon>
    </lineage>
</organism>
<accession>A0A9X1XUV0</accession>
<keyword evidence="1" id="KW-1133">Transmembrane helix</keyword>
<keyword evidence="1" id="KW-0812">Transmembrane</keyword>
<evidence type="ECO:0000313" key="3">
    <source>
        <dbReference type="Proteomes" id="UP001139534"/>
    </source>
</evidence>
<gene>
    <name evidence="2" type="ORF">M0651_01125</name>
</gene>
<evidence type="ECO:0000313" key="2">
    <source>
        <dbReference type="EMBL" id="MCK8485772.1"/>
    </source>
</evidence>
<name>A0A9X1XUV0_9BACL</name>
<feature type="transmembrane region" description="Helical" evidence="1">
    <location>
        <begin position="128"/>
        <end position="151"/>
    </location>
</feature>
<feature type="transmembrane region" description="Helical" evidence="1">
    <location>
        <begin position="12"/>
        <end position="34"/>
    </location>
</feature>
<protein>
    <submittedName>
        <fullName evidence="2">Uncharacterized protein</fullName>
    </submittedName>
</protein>
<evidence type="ECO:0000256" key="1">
    <source>
        <dbReference type="SAM" id="Phobius"/>
    </source>
</evidence>